<gene>
    <name evidence="6" type="primary">ORF081</name>
</gene>
<name>Q0E520_SFAVA</name>
<organism evidence="6 7">
    <name type="scientific">Spodoptera frugiperda ascovirus 1a</name>
    <name type="common">SfAV-1a</name>
    <dbReference type="NCBI Taxonomy" id="113370"/>
    <lineage>
        <taxon>Viruses</taxon>
        <taxon>Varidnaviria</taxon>
        <taxon>Bamfordvirae</taxon>
        <taxon>Nucleocytoviricota</taxon>
        <taxon>Megaviricetes</taxon>
        <taxon>Pimascovirales</taxon>
        <taxon>Pimascovirales incertae sedis</taxon>
        <taxon>Ascoviridae</taxon>
        <taxon>Ascovirus</taxon>
        <taxon>Ascovirus sfav1a</taxon>
    </lineage>
</organism>
<dbReference type="PROSITE" id="PS50089">
    <property type="entry name" value="ZF_RING_2"/>
    <property type="match status" value="1"/>
</dbReference>
<keyword evidence="2 4" id="KW-0863">Zinc-finger</keyword>
<dbReference type="Proteomes" id="UP000008030">
    <property type="component" value="Segment"/>
</dbReference>
<organismHost>
    <name type="scientific">Spodoptera frugiperda</name>
    <name type="common">Fall armyworm</name>
    <dbReference type="NCBI Taxonomy" id="7108"/>
</organismHost>
<dbReference type="Pfam" id="PF13639">
    <property type="entry name" value="zf-RING_2"/>
    <property type="match status" value="1"/>
</dbReference>
<dbReference type="SMART" id="SM00184">
    <property type="entry name" value="RING"/>
    <property type="match status" value="1"/>
</dbReference>
<evidence type="ECO:0000256" key="2">
    <source>
        <dbReference type="ARBA" id="ARBA00022771"/>
    </source>
</evidence>
<proteinExistence type="predicted"/>
<dbReference type="Gene3D" id="3.30.40.10">
    <property type="entry name" value="Zinc/RING finger domain, C3HC4 (zinc finger)"/>
    <property type="match status" value="1"/>
</dbReference>
<keyword evidence="7" id="KW-1185">Reference proteome</keyword>
<evidence type="ECO:0000256" key="1">
    <source>
        <dbReference type="ARBA" id="ARBA00022723"/>
    </source>
</evidence>
<dbReference type="InterPro" id="IPR013083">
    <property type="entry name" value="Znf_RING/FYVE/PHD"/>
</dbReference>
<feature type="domain" description="RING-type" evidence="5">
    <location>
        <begin position="91"/>
        <end position="135"/>
    </location>
</feature>
<sequence>MSNEIGIVVRLYRDGRSCRVVHLRNDGTLSRKRTTLRRLHYTSVSDTYAYIHIGFANDGMILFDAMQMARLIVTTGTKVSDVRVPTNEASCTICLQLLRGRGVRSYSHPESCSHTFCNRCLARWSDERHTCPVCRETYAVVIRRRFVDHSVQSEVIHNGALKYMLSRLNGHHHHHHHHREQL</sequence>
<dbReference type="PANTHER" id="PTHR12618:SF20">
    <property type="entry name" value="PHD AND RING FINGER DOMAIN-CONTAINING PROTEIN 1"/>
    <property type="match status" value="1"/>
</dbReference>
<protein>
    <submittedName>
        <fullName evidence="6">21.1 kDa Makorin-like, E3 ubiquitin ligase</fullName>
    </submittedName>
</protein>
<dbReference type="InterPro" id="IPR001841">
    <property type="entry name" value="Znf_RING"/>
</dbReference>
<dbReference type="KEGG" id="vg:4306247"/>
<evidence type="ECO:0000256" key="4">
    <source>
        <dbReference type="PROSITE-ProRule" id="PRU00175"/>
    </source>
</evidence>
<dbReference type="RefSeq" id="YP_762436.1">
    <property type="nucleotide sequence ID" value="NC_008361.1"/>
</dbReference>
<dbReference type="GO" id="GO:0008270">
    <property type="term" value="F:zinc ion binding"/>
    <property type="evidence" value="ECO:0007669"/>
    <property type="project" value="UniProtKB-KW"/>
</dbReference>
<dbReference type="PROSITE" id="PS00518">
    <property type="entry name" value="ZF_RING_1"/>
    <property type="match status" value="1"/>
</dbReference>
<dbReference type="SUPFAM" id="SSF57850">
    <property type="entry name" value="RING/U-box"/>
    <property type="match status" value="1"/>
</dbReference>
<evidence type="ECO:0000259" key="5">
    <source>
        <dbReference type="PROSITE" id="PS50089"/>
    </source>
</evidence>
<evidence type="ECO:0000256" key="3">
    <source>
        <dbReference type="ARBA" id="ARBA00022833"/>
    </source>
</evidence>
<dbReference type="PANTHER" id="PTHR12618">
    <property type="entry name" value="PHD AND RING FINGER DOMAIN-CONTAINING PROTEIN 1"/>
    <property type="match status" value="1"/>
</dbReference>
<evidence type="ECO:0000313" key="6">
    <source>
        <dbReference type="EMBL" id="CAL44681.1"/>
    </source>
</evidence>
<dbReference type="GeneID" id="4306247"/>
<evidence type="ECO:0000313" key="7">
    <source>
        <dbReference type="Proteomes" id="UP000008030"/>
    </source>
</evidence>
<dbReference type="InterPro" id="IPR017907">
    <property type="entry name" value="Znf_RING_CS"/>
</dbReference>
<dbReference type="EMBL" id="AM398843">
    <property type="protein sequence ID" value="CAL44681.1"/>
    <property type="molecule type" value="Genomic_DNA"/>
</dbReference>
<dbReference type="InterPro" id="IPR047157">
    <property type="entry name" value="PHRF1/Atg35"/>
</dbReference>
<dbReference type="OrthoDB" id="15891at10239"/>
<keyword evidence="1" id="KW-0479">Metal-binding</keyword>
<accession>Q0E520</accession>
<reference evidence="6 7" key="1">
    <citation type="journal article" date="2006" name="J. Virol.">
        <title>Genomic sequence of Spodoptera frugiperda Ascovirus 1a, an enveloped, double-stranded DNA insect virus that manipulates apoptosis for viral reproduction.</title>
        <authorList>
            <person name="Bideshi D.K."/>
            <person name="Demattei M.V."/>
            <person name="Rouleux-Bonnin F."/>
            <person name="Stasiak K."/>
            <person name="Tan Y."/>
            <person name="Bigot S."/>
            <person name="Bigot Y."/>
            <person name="Federici B.A."/>
        </authorList>
    </citation>
    <scope>NUCLEOTIDE SEQUENCE [LARGE SCALE GENOMIC DNA]</scope>
    <source>
        <strain evidence="7">SvAV-1a</strain>
    </source>
</reference>
<keyword evidence="3" id="KW-0862">Zinc</keyword>